<keyword evidence="11" id="KW-0255">Endonuclease</keyword>
<dbReference type="EMBL" id="JAODBU010000007">
    <property type="protein sequence ID" value="MCT7399023.1"/>
    <property type="molecule type" value="Genomic_DNA"/>
</dbReference>
<evidence type="ECO:0000256" key="5">
    <source>
        <dbReference type="ARBA" id="ARBA00022763"/>
    </source>
</evidence>
<reference evidence="11" key="1">
    <citation type="submission" date="2022-09" db="EMBL/GenBank/DDBJ databases">
        <title>Eubacterium sp. LFL-14 isolated from human feces.</title>
        <authorList>
            <person name="Liu F."/>
        </authorList>
    </citation>
    <scope>NUCLEOTIDE SEQUENCE</scope>
    <source>
        <strain evidence="11">LFL-14</strain>
    </source>
</reference>
<keyword evidence="9" id="KW-0812">Transmembrane</keyword>
<dbReference type="Proteomes" id="UP001431199">
    <property type="component" value="Unassembled WGS sequence"/>
</dbReference>
<accession>A0ABT2M435</accession>
<feature type="transmembrane region" description="Helical" evidence="9">
    <location>
        <begin position="7"/>
        <end position="31"/>
    </location>
</feature>
<dbReference type="InterPro" id="IPR051547">
    <property type="entry name" value="TDP2-like"/>
</dbReference>
<comment type="cofactor">
    <cofactor evidence="1">
        <name>Mn(2+)</name>
        <dbReference type="ChEBI" id="CHEBI:29035"/>
    </cofactor>
</comment>
<comment type="caution">
    <text evidence="11">The sequence shown here is derived from an EMBL/GenBank/DDBJ whole genome shotgun (WGS) entry which is preliminary data.</text>
</comment>
<keyword evidence="12" id="KW-1185">Reference proteome</keyword>
<name>A0ABT2M435_9FIRM</name>
<evidence type="ECO:0000313" key="12">
    <source>
        <dbReference type="Proteomes" id="UP001431199"/>
    </source>
</evidence>
<evidence type="ECO:0000256" key="1">
    <source>
        <dbReference type="ARBA" id="ARBA00001936"/>
    </source>
</evidence>
<evidence type="ECO:0000256" key="4">
    <source>
        <dbReference type="ARBA" id="ARBA00022723"/>
    </source>
</evidence>
<dbReference type="Pfam" id="PF03372">
    <property type="entry name" value="Exo_endo_phos"/>
    <property type="match status" value="1"/>
</dbReference>
<dbReference type="Gene3D" id="3.60.10.10">
    <property type="entry name" value="Endonuclease/exonuclease/phosphatase"/>
    <property type="match status" value="1"/>
</dbReference>
<dbReference type="InterPro" id="IPR036691">
    <property type="entry name" value="Endo/exonu/phosph_ase_sf"/>
</dbReference>
<sequence>MKRLKNIVKAIFAILIIIIVVALVYVAYVFISYDRIDDKQKLKVNEPKVKNENVSDEVNTGVEYTIGTYNVGFGAYLPDYSFFMDGGKYSRCYSKESSAKAIRGAATLSSGYNPDFMMFEEVDRKSTRSYGVNQENIITDIFDDYYSSFAVNYNSAYLFYPFYKPIGKSYSGIVLYSKFKITDSLRRSLPISTGFSKFLDLDRCYSISRINVENGKELVLFTVHLSAYGNSDEIREAQLNMLFKDMEKEVEDGNYVICGGDFNHDLKADEAKSDETESWAYPFPRSEMPQGVTFAMDKLSQDELEQMPESARNADMEYIPGKTYVVTLDGFIISDNVEMTSYEVVDTGFAYSDHQPVIMKFMLK</sequence>
<keyword evidence="4" id="KW-0479">Metal-binding</keyword>
<evidence type="ECO:0000256" key="7">
    <source>
        <dbReference type="ARBA" id="ARBA00022842"/>
    </source>
</evidence>
<comment type="cofactor">
    <cofactor evidence="2">
        <name>Mg(2+)</name>
        <dbReference type="ChEBI" id="CHEBI:18420"/>
    </cofactor>
</comment>
<keyword evidence="5" id="KW-0227">DNA damage</keyword>
<dbReference type="SUPFAM" id="SSF56219">
    <property type="entry name" value="DNase I-like"/>
    <property type="match status" value="1"/>
</dbReference>
<evidence type="ECO:0000313" key="11">
    <source>
        <dbReference type="EMBL" id="MCT7399023.1"/>
    </source>
</evidence>
<keyword evidence="9" id="KW-1133">Transmembrane helix</keyword>
<evidence type="ECO:0000256" key="8">
    <source>
        <dbReference type="ARBA" id="ARBA00023204"/>
    </source>
</evidence>
<dbReference type="RefSeq" id="WP_260978701.1">
    <property type="nucleotide sequence ID" value="NZ_JAODBU010000007.1"/>
</dbReference>
<evidence type="ECO:0000259" key="10">
    <source>
        <dbReference type="Pfam" id="PF03372"/>
    </source>
</evidence>
<evidence type="ECO:0000256" key="6">
    <source>
        <dbReference type="ARBA" id="ARBA00022801"/>
    </source>
</evidence>
<dbReference type="InterPro" id="IPR005135">
    <property type="entry name" value="Endo/exonuclease/phosphatase"/>
</dbReference>
<keyword evidence="3" id="KW-0540">Nuclease</keyword>
<keyword evidence="8" id="KW-0234">DNA repair</keyword>
<dbReference type="PANTHER" id="PTHR15822">
    <property type="entry name" value="TRAF AND TNF RECEPTOR-ASSOCIATED PROTEIN"/>
    <property type="match status" value="1"/>
</dbReference>
<dbReference type="PANTHER" id="PTHR15822:SF4">
    <property type="entry name" value="TYROSYL-DNA PHOSPHODIESTERASE 2"/>
    <property type="match status" value="1"/>
</dbReference>
<keyword evidence="6" id="KW-0378">Hydrolase</keyword>
<dbReference type="GO" id="GO:0004519">
    <property type="term" value="F:endonuclease activity"/>
    <property type="evidence" value="ECO:0007669"/>
    <property type="project" value="UniProtKB-KW"/>
</dbReference>
<evidence type="ECO:0000256" key="3">
    <source>
        <dbReference type="ARBA" id="ARBA00022722"/>
    </source>
</evidence>
<organism evidence="11 12">
    <name type="scientific">Eubacterium album</name>
    <dbReference type="NCBI Taxonomy" id="2978477"/>
    <lineage>
        <taxon>Bacteria</taxon>
        <taxon>Bacillati</taxon>
        <taxon>Bacillota</taxon>
        <taxon>Clostridia</taxon>
        <taxon>Eubacteriales</taxon>
        <taxon>Eubacteriaceae</taxon>
        <taxon>Eubacterium</taxon>
    </lineage>
</organism>
<keyword evidence="7" id="KW-0460">Magnesium</keyword>
<evidence type="ECO:0000256" key="9">
    <source>
        <dbReference type="SAM" id="Phobius"/>
    </source>
</evidence>
<protein>
    <submittedName>
        <fullName evidence="11">Endonuclease/exonuclease/phosphatase family protein</fullName>
    </submittedName>
</protein>
<feature type="domain" description="Endonuclease/exonuclease/phosphatase" evidence="10">
    <location>
        <begin position="68"/>
        <end position="279"/>
    </location>
</feature>
<evidence type="ECO:0000256" key="2">
    <source>
        <dbReference type="ARBA" id="ARBA00001946"/>
    </source>
</evidence>
<proteinExistence type="predicted"/>
<gene>
    <name evidence="11" type="ORF">N5B56_08005</name>
</gene>
<keyword evidence="9" id="KW-0472">Membrane</keyword>